<evidence type="ECO:0000313" key="5">
    <source>
        <dbReference type="Proteomes" id="UP000266489"/>
    </source>
</evidence>
<dbReference type="EMBL" id="QXIU01000028">
    <property type="protein sequence ID" value="RIE15348.1"/>
    <property type="molecule type" value="Genomic_DNA"/>
</dbReference>
<dbReference type="OrthoDB" id="9797976at2"/>
<evidence type="ECO:0000256" key="1">
    <source>
        <dbReference type="SAM" id="Phobius"/>
    </source>
</evidence>
<feature type="transmembrane region" description="Helical" evidence="1">
    <location>
        <begin position="207"/>
        <end position="227"/>
    </location>
</feature>
<keyword evidence="1" id="KW-0812">Transmembrane</keyword>
<reference evidence="4 5" key="1">
    <citation type="submission" date="2018-09" db="EMBL/GenBank/DDBJ databases">
        <title>Discovery and Ecogenomic Context for Candidatus Cryosericales, a Global Caldiserica Order Active in Thawing Permafrost.</title>
        <authorList>
            <person name="Martinez M.A."/>
            <person name="Woodcroft B.J."/>
            <person name="Ignacio Espinoza J.C."/>
            <person name="Zayed A."/>
            <person name="Singleton C.M."/>
            <person name="Boyd J."/>
            <person name="Li Y.-F."/>
            <person name="Purvine S."/>
            <person name="Maughan H."/>
            <person name="Hodgkins S.B."/>
            <person name="Anderson D."/>
            <person name="Sederholm M."/>
            <person name="Temperton B."/>
            <person name="Saleska S.R."/>
            <person name="Tyson G.W."/>
            <person name="Rich V.I."/>
        </authorList>
    </citation>
    <scope>NUCLEOTIDE SEQUENCE [LARGE SCALE GENOMIC DNA]</scope>
    <source>
        <strain evidence="3 5">SMC5</strain>
        <strain evidence="2 4">SMC6</strain>
    </source>
</reference>
<evidence type="ECO:0000313" key="2">
    <source>
        <dbReference type="EMBL" id="RIE10481.1"/>
    </source>
</evidence>
<dbReference type="PANTHER" id="PTHR36111">
    <property type="entry name" value="INNER MEMBRANE PROTEIN-RELATED"/>
    <property type="match status" value="1"/>
</dbReference>
<dbReference type="AlphaFoldDB" id="A0A398DTA2"/>
<dbReference type="Proteomes" id="UP000266489">
    <property type="component" value="Unassembled WGS sequence"/>
</dbReference>
<feature type="transmembrane region" description="Helical" evidence="1">
    <location>
        <begin position="58"/>
        <end position="76"/>
    </location>
</feature>
<dbReference type="Proteomes" id="UP000266260">
    <property type="component" value="Unassembled WGS sequence"/>
</dbReference>
<dbReference type="Pfam" id="PF04474">
    <property type="entry name" value="DUF554"/>
    <property type="match status" value="1"/>
</dbReference>
<dbReference type="RefSeq" id="WP_119119242.1">
    <property type="nucleotide sequence ID" value="NZ_QXIT01000023.1"/>
</dbReference>
<organism evidence="3 5">
    <name type="scientific">Candidatus Cryosericum odellii</name>
    <dbReference type="NCBI Taxonomy" id="2290917"/>
    <lineage>
        <taxon>Bacteria</taxon>
        <taxon>Pseudomonadati</taxon>
        <taxon>Caldisericota/Cryosericota group</taxon>
        <taxon>Candidatus Cryosericota</taxon>
        <taxon>Candidatus Cryosericia</taxon>
        <taxon>Candidatus Cryosericales</taxon>
        <taxon>Candidatus Cryosericaceae</taxon>
        <taxon>Candidatus Cryosericum</taxon>
    </lineage>
</organism>
<comment type="caution">
    <text evidence="3">The sequence shown here is derived from an EMBL/GenBank/DDBJ whole genome shotgun (WGS) entry which is preliminary data.</text>
</comment>
<name>A0A398DTA2_9BACT</name>
<proteinExistence type="predicted"/>
<feature type="transmembrane region" description="Helical" evidence="1">
    <location>
        <begin position="30"/>
        <end position="51"/>
    </location>
</feature>
<evidence type="ECO:0000313" key="3">
    <source>
        <dbReference type="EMBL" id="RIE15348.1"/>
    </source>
</evidence>
<dbReference type="PANTHER" id="PTHR36111:SF2">
    <property type="entry name" value="INNER MEMBRANE PROTEIN"/>
    <property type="match status" value="1"/>
</dbReference>
<keyword evidence="4" id="KW-1185">Reference proteome</keyword>
<feature type="transmembrane region" description="Helical" evidence="1">
    <location>
        <begin position="234"/>
        <end position="254"/>
    </location>
</feature>
<gene>
    <name evidence="3" type="ORF">SMC5_01070</name>
    <name evidence="2" type="ORF">SMC6_01105</name>
</gene>
<dbReference type="InterPro" id="IPR007563">
    <property type="entry name" value="DUF554"/>
</dbReference>
<dbReference type="EMBL" id="QXIT01000023">
    <property type="protein sequence ID" value="RIE10481.1"/>
    <property type="molecule type" value="Genomic_DNA"/>
</dbReference>
<protein>
    <submittedName>
        <fullName evidence="3">DUF554 domain-containing protein</fullName>
    </submittedName>
</protein>
<accession>A0A398DH82</accession>
<accession>A0A398DTA2</accession>
<keyword evidence="1" id="KW-1133">Transmembrane helix</keyword>
<keyword evidence="1" id="KW-0472">Membrane</keyword>
<evidence type="ECO:0000313" key="4">
    <source>
        <dbReference type="Proteomes" id="UP000266260"/>
    </source>
</evidence>
<sequence length="257" mass="26421">MSILSAIVAPLVAAPSGAAAHFVLRFPLGATVNAIAIVVGSVIGMLAGKFLKEDTRNAIFIANGLAVASIGTGMALKTGNAVIMVMALVSGVVVGELLRLEDRVNAAAERFQKRLHVASGSQWAEGLVTAVLIYCIGPMTIIGSIQEGMTGNGSLIYTKSILDLVISISLAAALGSGVAFSAIPVFIIQGSLTLLGSALGFLMQPYILNELTATGGLMVIAIGINLLGLKKIKLANLLPGLIFAVLYALLFHALKLV</sequence>
<feature type="transmembrane region" description="Helical" evidence="1">
    <location>
        <begin position="164"/>
        <end position="187"/>
    </location>
</feature>